<evidence type="ECO:0000259" key="6">
    <source>
        <dbReference type="PROSITE" id="PS50086"/>
    </source>
</evidence>
<dbReference type="InterPro" id="IPR006020">
    <property type="entry name" value="PTB/PI_dom"/>
</dbReference>
<feature type="coiled-coil region" evidence="3">
    <location>
        <begin position="780"/>
        <end position="852"/>
    </location>
</feature>
<evidence type="ECO:0000256" key="1">
    <source>
        <dbReference type="ARBA" id="ARBA00022468"/>
    </source>
</evidence>
<dbReference type="SMART" id="SM00462">
    <property type="entry name" value="PTB"/>
    <property type="match status" value="1"/>
</dbReference>
<dbReference type="InterPro" id="IPR035969">
    <property type="entry name" value="Rab-GAP_TBC_sf"/>
</dbReference>
<feature type="region of interest" description="Disordered" evidence="4">
    <location>
        <begin position="58"/>
        <end position="77"/>
    </location>
</feature>
<feature type="compositionally biased region" description="Polar residues" evidence="4">
    <location>
        <begin position="902"/>
        <end position="923"/>
    </location>
</feature>
<dbReference type="FunCoup" id="A0A482XKX2">
    <property type="interactions" value="1605"/>
</dbReference>
<reference evidence="7 8" key="1">
    <citation type="journal article" date="2017" name="Gigascience">
        <title>Genome sequence of the small brown planthopper, Laodelphax striatellus.</title>
        <authorList>
            <person name="Zhu J."/>
            <person name="Jiang F."/>
            <person name="Wang X."/>
            <person name="Yang P."/>
            <person name="Bao Y."/>
            <person name="Zhao W."/>
            <person name="Wang W."/>
            <person name="Lu H."/>
            <person name="Wang Q."/>
            <person name="Cui N."/>
            <person name="Li J."/>
            <person name="Chen X."/>
            <person name="Luo L."/>
            <person name="Yu J."/>
            <person name="Kang L."/>
            <person name="Cui F."/>
        </authorList>
    </citation>
    <scope>NUCLEOTIDE SEQUENCE [LARGE SCALE GENOMIC DNA]</scope>
    <source>
        <strain evidence="7">Lst14</strain>
    </source>
</reference>
<dbReference type="PROSITE" id="PS50086">
    <property type="entry name" value="TBC_RABGAP"/>
    <property type="match status" value="1"/>
</dbReference>
<dbReference type="CDD" id="cd01211">
    <property type="entry name" value="PTB_Rab6GAP"/>
    <property type="match status" value="1"/>
</dbReference>
<dbReference type="Pfam" id="PF00566">
    <property type="entry name" value="RabGAP-TBC"/>
    <property type="match status" value="1"/>
</dbReference>
<dbReference type="SMR" id="A0A482XKX2"/>
<dbReference type="Gene3D" id="1.10.472.80">
    <property type="entry name" value="Ypt/Rab-GAP domain of gyp1p, domain 3"/>
    <property type="match status" value="1"/>
</dbReference>
<dbReference type="OrthoDB" id="295078at2759"/>
<feature type="coiled-coil region" evidence="3">
    <location>
        <begin position="925"/>
        <end position="968"/>
    </location>
</feature>
<evidence type="ECO:0008006" key="9">
    <source>
        <dbReference type="Google" id="ProtNLM"/>
    </source>
</evidence>
<dbReference type="InterPro" id="IPR022164">
    <property type="entry name" value="Kinesin-like"/>
</dbReference>
<dbReference type="SUPFAM" id="SSF50729">
    <property type="entry name" value="PH domain-like"/>
    <property type="match status" value="1"/>
</dbReference>
<dbReference type="InterPro" id="IPR000195">
    <property type="entry name" value="Rab-GAP-TBC_dom"/>
</dbReference>
<dbReference type="SUPFAM" id="SSF47923">
    <property type="entry name" value="Ypt/Rab-GAP domain of gyp1p"/>
    <property type="match status" value="2"/>
</dbReference>
<organism evidence="7 8">
    <name type="scientific">Laodelphax striatellus</name>
    <name type="common">Small brown planthopper</name>
    <name type="synonym">Delphax striatella</name>
    <dbReference type="NCBI Taxonomy" id="195883"/>
    <lineage>
        <taxon>Eukaryota</taxon>
        <taxon>Metazoa</taxon>
        <taxon>Ecdysozoa</taxon>
        <taxon>Arthropoda</taxon>
        <taxon>Hexapoda</taxon>
        <taxon>Insecta</taxon>
        <taxon>Pterygota</taxon>
        <taxon>Neoptera</taxon>
        <taxon>Paraneoptera</taxon>
        <taxon>Hemiptera</taxon>
        <taxon>Auchenorrhyncha</taxon>
        <taxon>Fulgoroidea</taxon>
        <taxon>Delphacidae</taxon>
        <taxon>Criomorphinae</taxon>
        <taxon>Laodelphax</taxon>
    </lineage>
</organism>
<evidence type="ECO:0000259" key="5">
    <source>
        <dbReference type="PROSITE" id="PS01179"/>
    </source>
</evidence>
<dbReference type="Pfam" id="PF00640">
    <property type="entry name" value="PID"/>
    <property type="match status" value="1"/>
</dbReference>
<dbReference type="GO" id="GO:0031267">
    <property type="term" value="F:small GTPase binding"/>
    <property type="evidence" value="ECO:0007669"/>
    <property type="project" value="TreeGrafter"/>
</dbReference>
<dbReference type="Proteomes" id="UP000291343">
    <property type="component" value="Unassembled WGS sequence"/>
</dbReference>
<dbReference type="InterPro" id="IPR050302">
    <property type="entry name" value="Rab_GAP_TBC_domain"/>
</dbReference>
<dbReference type="Gene3D" id="1.10.8.270">
    <property type="entry name" value="putative rabgap domain of human tbc1 domain family member 14 like domains"/>
    <property type="match status" value="1"/>
</dbReference>
<dbReference type="AlphaFoldDB" id="A0A482XKX2"/>
<dbReference type="Pfam" id="PF12473">
    <property type="entry name" value="DUF3694"/>
    <property type="match status" value="1"/>
</dbReference>
<dbReference type="FunFam" id="1.10.472.80:FF:000027">
    <property type="entry name" value="GTPase activating protein (Evi5)"/>
    <property type="match status" value="1"/>
</dbReference>
<proteinExistence type="predicted"/>
<dbReference type="GO" id="GO:0005096">
    <property type="term" value="F:GTPase activator activity"/>
    <property type="evidence" value="ECO:0007669"/>
    <property type="project" value="UniProtKB-KW"/>
</dbReference>
<keyword evidence="2 3" id="KW-0175">Coiled coil</keyword>
<feature type="domain" description="PID" evidence="5">
    <location>
        <begin position="108"/>
        <end position="214"/>
    </location>
</feature>
<dbReference type="InParanoid" id="A0A482XKX2"/>
<keyword evidence="8" id="KW-1185">Reference proteome</keyword>
<gene>
    <name evidence="7" type="ORF">LSTR_LSTR012538</name>
</gene>
<feature type="region of interest" description="Disordered" evidence="4">
    <location>
        <begin position="902"/>
        <end position="924"/>
    </location>
</feature>
<dbReference type="PANTHER" id="PTHR47219:SF9">
    <property type="entry name" value="GTPASE ACTIVATING PROTEIN AND CENTROSOME-ASSOCIATED, ISOFORM B"/>
    <property type="match status" value="1"/>
</dbReference>
<dbReference type="Gene3D" id="1.10.10.750">
    <property type="entry name" value="Ypt/Rab-GAP domain of gyp1p, domain 1"/>
    <property type="match status" value="1"/>
</dbReference>
<evidence type="ECO:0000256" key="4">
    <source>
        <dbReference type="SAM" id="MobiDB-lite"/>
    </source>
</evidence>
<sequence length="1013" mass="114438">MEDTLSVKSSDSTAVIDDYEFVGNTVVALPQLKTSGDTDIEKLLSEVLGEMDLGDSPVSISQSQDTTPVLNGNGTVSSEEVVTSTSEGEYEEPGDVLQDCTIFDGISYLGSAAINAPKSQAEIQRNMRILNEQLSDRSDQQIIKVSVSIPSFSDGSVVLYDAGSNTVMTKYEIGRILFYAHGPHETPEASCFAFTLSHGDTQETTIFQCHIFRCDIPEAVRQVSACFVKAFQRVPKSLSTSVNGELTLEDQDSSNKGGNNTHMFVFEVSMEIKEDDGRGGFSAVSKEQTWFKVRANVEKQITLTVQQVVGQHDTDLVVERCFGVLLSPGRGVKHSDMQLLEMISTGSDLIPDKQCRVITVEWDPKEPAFGPLNIETPKEGKIYLTVAVDLVIRGIQEPVRFLLESAVRVHPQNERFWTLYSKKSHIQQFYVNLQELPNSDTNELLYKVISIESSGELDRSRLNLTLNNIANFIRSPSITSIDTLTPKDECPSDGDEPLLSGTGEVSREVTEVELLSWKEVLDKWTSTACPRPRQLPALVRQGVPEALRGEVWQRLAGCDSDAPMMQTYKTLIAKECSYENVIKRDINRTFPAHEKFKDPGLGQENLSRISRAYAVYDTEVGYCQGLSFLAATLLLHMPEEQTFCVLVKLMYDYGLRDLYKDGFECLYLRLYQLNRLMEEQVPQLWKHFAEKGVESHMFASQWFLTLFTARFPLYFVFHIIDIFLLQGMETLFQIAIALLMVFRKDLLQLDFESVLKYFRVTLPKKCRNEDVARQVIKQACSLKMKKLKKYEQEFNALKEAQDNADKYSSYSTEVDRLRYALQRAEEEKKRLEDELFQVKEMLKREVQKAENDQNRNTAIIADYKQICQRLDAEKCATKTALNQLRATIEGCERCRNLDNASRSTFSDPLTSNEHSSRTEQSQGVERITELELELAQAKLAQVEAECKNQDLTHQLSATINELQTARNSWPPWLHKTLTSIKEVAANKAAAAAPNHRRDSAPAAETLPRDETAF</sequence>
<evidence type="ECO:0000313" key="7">
    <source>
        <dbReference type="EMBL" id="RZF46463.1"/>
    </source>
</evidence>
<feature type="region of interest" description="Disordered" evidence="4">
    <location>
        <begin position="988"/>
        <end position="1013"/>
    </location>
</feature>
<dbReference type="InterPro" id="IPR011993">
    <property type="entry name" value="PH-like_dom_sf"/>
</dbReference>
<dbReference type="PANTHER" id="PTHR47219">
    <property type="entry name" value="RAB GTPASE-ACTIVATING PROTEIN 1-LIKE"/>
    <property type="match status" value="1"/>
</dbReference>
<keyword evidence="1" id="KW-0343">GTPase activation</keyword>
<evidence type="ECO:0000313" key="8">
    <source>
        <dbReference type="Proteomes" id="UP000291343"/>
    </source>
</evidence>
<accession>A0A482XKX2</accession>
<dbReference type="PROSITE" id="PS01179">
    <property type="entry name" value="PID"/>
    <property type="match status" value="1"/>
</dbReference>
<dbReference type="SMART" id="SM00164">
    <property type="entry name" value="TBC"/>
    <property type="match status" value="1"/>
</dbReference>
<protein>
    <recommendedName>
        <fullName evidence="9">Rab-GAP TBC domain-containing protein</fullName>
    </recommendedName>
</protein>
<name>A0A482XKX2_LAOST</name>
<dbReference type="EMBL" id="QKKF02006307">
    <property type="protein sequence ID" value="RZF46463.1"/>
    <property type="molecule type" value="Genomic_DNA"/>
</dbReference>
<evidence type="ECO:0000256" key="3">
    <source>
        <dbReference type="SAM" id="Coils"/>
    </source>
</evidence>
<dbReference type="STRING" id="195883.A0A482XKX2"/>
<dbReference type="Gene3D" id="2.30.29.30">
    <property type="entry name" value="Pleckstrin-homology domain (PH domain)/Phosphotyrosine-binding domain (PTB)"/>
    <property type="match status" value="1"/>
</dbReference>
<feature type="compositionally biased region" description="Polar residues" evidence="4">
    <location>
        <begin position="58"/>
        <end position="73"/>
    </location>
</feature>
<dbReference type="FunFam" id="1.10.8.270:FF:000001">
    <property type="entry name" value="TBC1 domain family member 1"/>
    <property type="match status" value="1"/>
</dbReference>
<evidence type="ECO:0000256" key="2">
    <source>
        <dbReference type="ARBA" id="ARBA00023054"/>
    </source>
</evidence>
<comment type="caution">
    <text evidence="7">The sequence shown here is derived from an EMBL/GenBank/DDBJ whole genome shotgun (WGS) entry which is preliminary data.</text>
</comment>
<dbReference type="FunFam" id="1.10.10.750:FF:000003">
    <property type="entry name" value="GTPase activating protein (Evi5)"/>
    <property type="match status" value="1"/>
</dbReference>
<feature type="domain" description="Rab-GAP TBC" evidence="6">
    <location>
        <begin position="542"/>
        <end position="727"/>
    </location>
</feature>